<dbReference type="OrthoDB" id="2677468at2"/>
<feature type="transmembrane region" description="Helical" evidence="7">
    <location>
        <begin position="6"/>
        <end position="26"/>
    </location>
</feature>
<dbReference type="eggNOG" id="COG0760">
    <property type="taxonomic scope" value="Bacteria"/>
</dbReference>
<comment type="catalytic activity">
    <reaction evidence="1">
        <text>[protein]-peptidylproline (omega=180) = [protein]-peptidylproline (omega=0)</text>
        <dbReference type="Rhea" id="RHEA:16237"/>
        <dbReference type="Rhea" id="RHEA-COMP:10747"/>
        <dbReference type="Rhea" id="RHEA-COMP:10748"/>
        <dbReference type="ChEBI" id="CHEBI:83833"/>
        <dbReference type="ChEBI" id="CHEBI:83834"/>
        <dbReference type="EC" id="5.2.1.8"/>
    </reaction>
</comment>
<keyword evidence="3" id="KW-0732">Signal</keyword>
<dbReference type="RefSeq" id="WP_036835491.1">
    <property type="nucleotide sequence ID" value="NZ_AVPG01000022.1"/>
</dbReference>
<evidence type="ECO:0000259" key="8">
    <source>
        <dbReference type="PROSITE" id="PS50198"/>
    </source>
</evidence>
<proteinExistence type="predicted"/>
<feature type="domain" description="PpiC" evidence="8">
    <location>
        <begin position="161"/>
        <end position="253"/>
    </location>
</feature>
<gene>
    <name evidence="9" type="ORF">N784_09105</name>
</gene>
<dbReference type="Gene3D" id="3.10.50.40">
    <property type="match status" value="1"/>
</dbReference>
<dbReference type="AlphaFoldDB" id="A0A0A5G0F3"/>
<dbReference type="SUPFAM" id="SSF109998">
    <property type="entry name" value="Triger factor/SurA peptide-binding domain-like"/>
    <property type="match status" value="1"/>
</dbReference>
<dbReference type="InterPro" id="IPR027304">
    <property type="entry name" value="Trigger_fact/SurA_dom_sf"/>
</dbReference>
<organism evidence="9 10">
    <name type="scientific">Pontibacillus litoralis JSM 072002</name>
    <dbReference type="NCBI Taxonomy" id="1385512"/>
    <lineage>
        <taxon>Bacteria</taxon>
        <taxon>Bacillati</taxon>
        <taxon>Bacillota</taxon>
        <taxon>Bacilli</taxon>
        <taxon>Bacillales</taxon>
        <taxon>Bacillaceae</taxon>
        <taxon>Pontibacillus</taxon>
    </lineage>
</organism>
<keyword evidence="7" id="KW-0812">Transmembrane</keyword>
<keyword evidence="4 6" id="KW-0697">Rotamase</keyword>
<dbReference type="PANTHER" id="PTHR47245">
    <property type="entry name" value="PEPTIDYLPROLYL ISOMERASE"/>
    <property type="match status" value="1"/>
</dbReference>
<evidence type="ECO:0000256" key="2">
    <source>
        <dbReference type="ARBA" id="ARBA00013194"/>
    </source>
</evidence>
<sequence>MSRKQMWSIIVVLLMTNVATLVWMNFSDRGMKTDKGTIQDMQAAVAKVGDKSITYASWLSALDHQHGEEVLEQLINQEVVFQLAEEQDMQIEEKLIERELSLMETMTGVMDDDQLQAMRDHWRKQVRYNYLLEALMTQDVGIPEEEMKEYYNQYKQQYEFQKTYQLSHIVVSSSEEAEKVVQELDDGAAFDALAREYSADEETKQKGGYLGYFSEDSSFLSDSYYDVASELEEGEYSKPFPSEQDYILLYVHRTLPAISFTYDELKAAVERQVALQHVGGSFSPKDLWEEIGVDSYYDD</sequence>
<accession>A0A0A5G0F3</accession>
<evidence type="ECO:0000256" key="4">
    <source>
        <dbReference type="ARBA" id="ARBA00023110"/>
    </source>
</evidence>
<dbReference type="InterPro" id="IPR023058">
    <property type="entry name" value="PPIase_PpiC_CS"/>
</dbReference>
<protein>
    <recommendedName>
        <fullName evidence="2">peptidylprolyl isomerase</fullName>
        <ecNumber evidence="2">5.2.1.8</ecNumber>
    </recommendedName>
</protein>
<comment type="caution">
    <text evidence="9">The sequence shown here is derived from an EMBL/GenBank/DDBJ whole genome shotgun (WGS) entry which is preliminary data.</text>
</comment>
<dbReference type="Pfam" id="PF13145">
    <property type="entry name" value="Rotamase_2"/>
    <property type="match status" value="1"/>
</dbReference>
<keyword evidence="10" id="KW-1185">Reference proteome</keyword>
<reference evidence="9 10" key="1">
    <citation type="submission" date="2013-08" db="EMBL/GenBank/DDBJ databases">
        <authorList>
            <person name="Huang J."/>
            <person name="Wang G."/>
        </authorList>
    </citation>
    <scope>NUCLEOTIDE SEQUENCE [LARGE SCALE GENOMIC DNA]</scope>
    <source>
        <strain evidence="9 10">JSM 072002</strain>
    </source>
</reference>
<evidence type="ECO:0000256" key="7">
    <source>
        <dbReference type="SAM" id="Phobius"/>
    </source>
</evidence>
<dbReference type="InterPro" id="IPR046357">
    <property type="entry name" value="PPIase_dom_sf"/>
</dbReference>
<dbReference type="EMBL" id="AVPG01000022">
    <property type="protein sequence ID" value="KGX85499.1"/>
    <property type="molecule type" value="Genomic_DNA"/>
</dbReference>
<evidence type="ECO:0000313" key="9">
    <source>
        <dbReference type="EMBL" id="KGX85499.1"/>
    </source>
</evidence>
<keyword evidence="7" id="KW-1133">Transmembrane helix</keyword>
<evidence type="ECO:0000256" key="5">
    <source>
        <dbReference type="ARBA" id="ARBA00023235"/>
    </source>
</evidence>
<dbReference type="InterPro" id="IPR050245">
    <property type="entry name" value="PrsA_foldase"/>
</dbReference>
<keyword evidence="5 6" id="KW-0413">Isomerase</keyword>
<dbReference type="Proteomes" id="UP000030401">
    <property type="component" value="Unassembled WGS sequence"/>
</dbReference>
<evidence type="ECO:0000256" key="1">
    <source>
        <dbReference type="ARBA" id="ARBA00000971"/>
    </source>
</evidence>
<dbReference type="Gene3D" id="1.10.4030.10">
    <property type="entry name" value="Porin chaperone SurA, peptide-binding domain"/>
    <property type="match status" value="1"/>
</dbReference>
<dbReference type="PROSITE" id="PS01096">
    <property type="entry name" value="PPIC_PPIASE_1"/>
    <property type="match status" value="1"/>
</dbReference>
<dbReference type="EC" id="5.2.1.8" evidence="2"/>
<dbReference type="GO" id="GO:0003755">
    <property type="term" value="F:peptidyl-prolyl cis-trans isomerase activity"/>
    <property type="evidence" value="ECO:0007669"/>
    <property type="project" value="UniProtKB-KW"/>
</dbReference>
<evidence type="ECO:0000313" key="10">
    <source>
        <dbReference type="Proteomes" id="UP000030401"/>
    </source>
</evidence>
<evidence type="ECO:0000256" key="6">
    <source>
        <dbReference type="PROSITE-ProRule" id="PRU00278"/>
    </source>
</evidence>
<keyword evidence="7" id="KW-0472">Membrane</keyword>
<dbReference type="PANTHER" id="PTHR47245:SF1">
    <property type="entry name" value="FOLDASE PROTEIN PRSA"/>
    <property type="match status" value="1"/>
</dbReference>
<name>A0A0A5G0F3_9BACI</name>
<dbReference type="SUPFAM" id="SSF54534">
    <property type="entry name" value="FKBP-like"/>
    <property type="match status" value="1"/>
</dbReference>
<evidence type="ECO:0000256" key="3">
    <source>
        <dbReference type="ARBA" id="ARBA00022729"/>
    </source>
</evidence>
<dbReference type="InterPro" id="IPR000297">
    <property type="entry name" value="PPIase_PpiC"/>
</dbReference>
<dbReference type="PROSITE" id="PS50198">
    <property type="entry name" value="PPIC_PPIASE_2"/>
    <property type="match status" value="1"/>
</dbReference>
<dbReference type="STRING" id="1385512.N784_09105"/>